<dbReference type="InParanoid" id="A0A0D0DN31"/>
<dbReference type="EMBL" id="KN825207">
    <property type="protein sequence ID" value="KIK93178.1"/>
    <property type="molecule type" value="Genomic_DNA"/>
</dbReference>
<gene>
    <name evidence="1" type="ORF">PAXRUDRAFT_829236</name>
</gene>
<evidence type="ECO:0000313" key="1">
    <source>
        <dbReference type="EMBL" id="KIK93178.1"/>
    </source>
</evidence>
<dbReference type="HOGENOM" id="CLU_2868337_0_0_1"/>
<keyword evidence="2" id="KW-1185">Reference proteome</keyword>
<name>A0A0D0DN31_9AGAM</name>
<reference evidence="1 2" key="1">
    <citation type="submission" date="2014-04" db="EMBL/GenBank/DDBJ databases">
        <authorList>
            <consortium name="DOE Joint Genome Institute"/>
            <person name="Kuo A."/>
            <person name="Kohler A."/>
            <person name="Jargeat P."/>
            <person name="Nagy L.G."/>
            <person name="Floudas D."/>
            <person name="Copeland A."/>
            <person name="Barry K.W."/>
            <person name="Cichocki N."/>
            <person name="Veneault-Fourrey C."/>
            <person name="LaButti K."/>
            <person name="Lindquist E.A."/>
            <person name="Lipzen A."/>
            <person name="Lundell T."/>
            <person name="Morin E."/>
            <person name="Murat C."/>
            <person name="Sun H."/>
            <person name="Tunlid A."/>
            <person name="Henrissat B."/>
            <person name="Grigoriev I.V."/>
            <person name="Hibbett D.S."/>
            <person name="Martin F."/>
            <person name="Nordberg H.P."/>
            <person name="Cantor M.N."/>
            <person name="Hua S.X."/>
        </authorList>
    </citation>
    <scope>NUCLEOTIDE SEQUENCE [LARGE SCALE GENOMIC DNA]</scope>
    <source>
        <strain evidence="1 2">Ve08.2h10</strain>
    </source>
</reference>
<reference evidence="2" key="2">
    <citation type="submission" date="2015-01" db="EMBL/GenBank/DDBJ databases">
        <title>Evolutionary Origins and Diversification of the Mycorrhizal Mutualists.</title>
        <authorList>
            <consortium name="DOE Joint Genome Institute"/>
            <consortium name="Mycorrhizal Genomics Consortium"/>
            <person name="Kohler A."/>
            <person name="Kuo A."/>
            <person name="Nagy L.G."/>
            <person name="Floudas D."/>
            <person name="Copeland A."/>
            <person name="Barry K.W."/>
            <person name="Cichocki N."/>
            <person name="Veneault-Fourrey C."/>
            <person name="LaButti K."/>
            <person name="Lindquist E.A."/>
            <person name="Lipzen A."/>
            <person name="Lundell T."/>
            <person name="Morin E."/>
            <person name="Murat C."/>
            <person name="Riley R."/>
            <person name="Ohm R."/>
            <person name="Sun H."/>
            <person name="Tunlid A."/>
            <person name="Henrissat B."/>
            <person name="Grigoriev I.V."/>
            <person name="Hibbett D.S."/>
            <person name="Martin F."/>
        </authorList>
    </citation>
    <scope>NUCLEOTIDE SEQUENCE [LARGE SCALE GENOMIC DNA]</scope>
    <source>
        <strain evidence="2">Ve08.2h10</strain>
    </source>
</reference>
<evidence type="ECO:0000313" key="2">
    <source>
        <dbReference type="Proteomes" id="UP000054538"/>
    </source>
</evidence>
<organism evidence="1 2">
    <name type="scientific">Paxillus rubicundulus Ve08.2h10</name>
    <dbReference type="NCBI Taxonomy" id="930991"/>
    <lineage>
        <taxon>Eukaryota</taxon>
        <taxon>Fungi</taxon>
        <taxon>Dikarya</taxon>
        <taxon>Basidiomycota</taxon>
        <taxon>Agaricomycotina</taxon>
        <taxon>Agaricomycetes</taxon>
        <taxon>Agaricomycetidae</taxon>
        <taxon>Boletales</taxon>
        <taxon>Paxilineae</taxon>
        <taxon>Paxillaceae</taxon>
        <taxon>Paxillus</taxon>
    </lineage>
</organism>
<dbReference type="Proteomes" id="UP000054538">
    <property type="component" value="Unassembled WGS sequence"/>
</dbReference>
<proteinExistence type="predicted"/>
<dbReference type="AlphaFoldDB" id="A0A0D0DN31"/>
<accession>A0A0D0DN31</accession>
<sequence length="64" mass="7661">MVRERTRMMHMTGILFARHDRIRDRSLEFFPDTTMSAGPLGSNQRQVFRPRQEWLACIMYNLTS</sequence>
<protein>
    <submittedName>
        <fullName evidence="1">Uncharacterized protein</fullName>
    </submittedName>
</protein>